<dbReference type="Proteomes" id="UP000790787">
    <property type="component" value="Chromosome 24"/>
</dbReference>
<gene>
    <name evidence="2" type="primary">LOC142178106</name>
</gene>
<organism evidence="1 2">
    <name type="scientific">Nicotiana tabacum</name>
    <name type="common">Common tobacco</name>
    <dbReference type="NCBI Taxonomy" id="4097"/>
    <lineage>
        <taxon>Eukaryota</taxon>
        <taxon>Viridiplantae</taxon>
        <taxon>Streptophyta</taxon>
        <taxon>Embryophyta</taxon>
        <taxon>Tracheophyta</taxon>
        <taxon>Spermatophyta</taxon>
        <taxon>Magnoliopsida</taxon>
        <taxon>eudicotyledons</taxon>
        <taxon>Gunneridae</taxon>
        <taxon>Pentapetalae</taxon>
        <taxon>asterids</taxon>
        <taxon>lamiids</taxon>
        <taxon>Solanales</taxon>
        <taxon>Solanaceae</taxon>
        <taxon>Nicotianoideae</taxon>
        <taxon>Nicotianeae</taxon>
        <taxon>Nicotiana</taxon>
    </lineage>
</organism>
<protein>
    <submittedName>
        <fullName evidence="2">Uncharacterized protein LOC142178106</fullName>
    </submittedName>
</protein>
<accession>A0AC58U225</accession>
<reference evidence="1" key="1">
    <citation type="journal article" date="2014" name="Nat. Commun.">
        <title>The tobacco genome sequence and its comparison with those of tomato and potato.</title>
        <authorList>
            <person name="Sierro N."/>
            <person name="Battey J.N."/>
            <person name="Ouadi S."/>
            <person name="Bakaher N."/>
            <person name="Bovet L."/>
            <person name="Willig A."/>
            <person name="Goepfert S."/>
            <person name="Peitsch M.C."/>
            <person name="Ivanov N.V."/>
        </authorList>
    </citation>
    <scope>NUCLEOTIDE SEQUENCE [LARGE SCALE GENOMIC DNA]</scope>
</reference>
<dbReference type="RefSeq" id="XP_075103537.1">
    <property type="nucleotide sequence ID" value="XM_075247436.1"/>
</dbReference>
<name>A0AC58U225_TOBAC</name>
<proteinExistence type="predicted"/>
<reference evidence="2" key="2">
    <citation type="submission" date="2025-08" db="UniProtKB">
        <authorList>
            <consortium name="RefSeq"/>
        </authorList>
    </citation>
    <scope>IDENTIFICATION</scope>
    <source>
        <tissue evidence="2">Leaf</tissue>
    </source>
</reference>
<evidence type="ECO:0000313" key="1">
    <source>
        <dbReference type="Proteomes" id="UP000790787"/>
    </source>
</evidence>
<sequence>MNHRSLQHLFKQKDLNLRQQRSLGLLKDYDITNLHHSGKANMVADARSRKAKSMGSLAFIPVIKRPLAVDVKPLANRFIILDISKPSRVLACVVAQLSLFEHIMAHQYDDPHFVVLKDSVLQGYAKNMAIGDDGVKSEHQRPNGLVQRLDIPE</sequence>
<keyword evidence="1" id="KW-1185">Reference proteome</keyword>
<evidence type="ECO:0000313" key="2">
    <source>
        <dbReference type="RefSeq" id="XP_075103537.1"/>
    </source>
</evidence>